<name>A0ABQ4PUQ4_9PROT</name>
<dbReference type="Pfam" id="PF00149">
    <property type="entry name" value="Metallophos"/>
    <property type="match status" value="1"/>
</dbReference>
<sequence>MPDTSTGPGFGLGFVLHQTPVVALAEAGLYLPRSQTLIVSDLHIEKGSALARRGLMLPPFDTAETLDRLKRLMDRLTPKTLIALGDSFHDVDAGARLAPSDKAALQALVTHIPTIWIEGNHDPAPPDWLAGLRCAQLVHDGLLFRHEPTGETAGEVAGHLHPCARVVGKRGASVRRRCFVTDGRSLIMPAFGAFTGGLNIADPAFAGLFKSKVQALVPSGKGARAKIHAISQARLSGFH</sequence>
<dbReference type="PANTHER" id="PTHR39323:SF1">
    <property type="entry name" value="BLR1149 PROTEIN"/>
    <property type="match status" value="1"/>
</dbReference>
<dbReference type="InterPro" id="IPR024173">
    <property type="entry name" value="Pesterase_MJ0037-like"/>
</dbReference>
<accession>A0ABQ4PUQ4</accession>
<dbReference type="PANTHER" id="PTHR39323">
    <property type="entry name" value="BLR1149 PROTEIN"/>
    <property type="match status" value="1"/>
</dbReference>
<evidence type="ECO:0000313" key="2">
    <source>
        <dbReference type="EMBL" id="GIU66742.1"/>
    </source>
</evidence>
<feature type="domain" description="Calcineurin-like phosphoesterase" evidence="1">
    <location>
        <begin position="37"/>
        <end position="129"/>
    </location>
</feature>
<dbReference type="Proteomes" id="UP001161064">
    <property type="component" value="Unassembled WGS sequence"/>
</dbReference>
<protein>
    <submittedName>
        <fullName evidence="2">Metallophosphatase</fullName>
    </submittedName>
</protein>
<dbReference type="InterPro" id="IPR029052">
    <property type="entry name" value="Metallo-depent_PP-like"/>
</dbReference>
<dbReference type="Gene3D" id="3.60.21.10">
    <property type="match status" value="1"/>
</dbReference>
<evidence type="ECO:0000259" key="1">
    <source>
        <dbReference type="Pfam" id="PF00149"/>
    </source>
</evidence>
<dbReference type="NCBIfam" id="TIGR04123">
    <property type="entry name" value="P_estr_lig_assc"/>
    <property type="match status" value="1"/>
</dbReference>
<keyword evidence="3" id="KW-1185">Reference proteome</keyword>
<dbReference type="InterPro" id="IPR004843">
    <property type="entry name" value="Calcineurin-like_PHP"/>
</dbReference>
<dbReference type="SUPFAM" id="SSF56300">
    <property type="entry name" value="Metallo-dependent phosphatases"/>
    <property type="match status" value="1"/>
</dbReference>
<dbReference type="EMBL" id="BPFZ01000004">
    <property type="protein sequence ID" value="GIU66742.1"/>
    <property type="molecule type" value="Genomic_DNA"/>
</dbReference>
<evidence type="ECO:0000313" key="3">
    <source>
        <dbReference type="Proteomes" id="UP001161064"/>
    </source>
</evidence>
<gene>
    <name evidence="2" type="ORF">PsB1_0896</name>
</gene>
<proteinExistence type="predicted"/>
<dbReference type="RefSeq" id="WP_284359375.1">
    <property type="nucleotide sequence ID" value="NZ_BPFZ01000004.1"/>
</dbReference>
<reference evidence="2" key="2">
    <citation type="journal article" date="2023" name="ISME Commun">
        <title>Characterization of a bloom-associated alphaproteobacterial lineage, 'Candidatus Phycosocius': insights into freshwater algal-bacterial interactions.</title>
        <authorList>
            <person name="Tanabe Y."/>
            <person name="Yamaguchi H."/>
            <person name="Yoshida M."/>
            <person name="Kai A."/>
            <person name="Okazaki Y."/>
        </authorList>
    </citation>
    <scope>NUCLEOTIDE SEQUENCE</scope>
    <source>
        <strain evidence="2">BOTRYCO-1</strain>
    </source>
</reference>
<comment type="caution">
    <text evidence="2">The sequence shown here is derived from an EMBL/GenBank/DDBJ whole genome shotgun (WGS) entry which is preliminary data.</text>
</comment>
<organism evidence="2 3">
    <name type="scientific">Candidatus Phycosocius spiralis</name>
    <dbReference type="NCBI Taxonomy" id="2815099"/>
    <lineage>
        <taxon>Bacteria</taxon>
        <taxon>Pseudomonadati</taxon>
        <taxon>Pseudomonadota</taxon>
        <taxon>Alphaproteobacteria</taxon>
        <taxon>Caulobacterales</taxon>
        <taxon>Caulobacterales incertae sedis</taxon>
        <taxon>Candidatus Phycosocius</taxon>
    </lineage>
</organism>
<reference evidence="2" key="1">
    <citation type="submission" date="2021-05" db="EMBL/GenBank/DDBJ databases">
        <authorList>
            <person name="Tanabe Y."/>
        </authorList>
    </citation>
    <scope>NUCLEOTIDE SEQUENCE</scope>
    <source>
        <strain evidence="2">BOTRYCO-1</strain>
    </source>
</reference>
<dbReference type="PIRSF" id="PIRSF000887">
    <property type="entry name" value="Pesterase_MJ0037"/>
    <property type="match status" value="1"/>
</dbReference>
<dbReference type="InterPro" id="IPR026336">
    <property type="entry name" value="PdeM-like"/>
</dbReference>